<dbReference type="AlphaFoldDB" id="A0A7Y1MTZ4"/>
<comment type="caution">
    <text evidence="1">The sequence shown here is derived from an EMBL/GenBank/DDBJ whole genome shotgun (WGS) entry which is preliminary data.</text>
</comment>
<dbReference type="RefSeq" id="WP_038445796.1">
    <property type="nucleotide sequence ID" value="NZ_CBCRYT010000084.1"/>
</dbReference>
<evidence type="ECO:0000313" key="2">
    <source>
        <dbReference type="Proteomes" id="UP000542111"/>
    </source>
</evidence>
<organism evidence="1 2">
    <name type="scientific">Pseudomonas gessardii</name>
    <dbReference type="NCBI Taxonomy" id="78544"/>
    <lineage>
        <taxon>Bacteria</taxon>
        <taxon>Pseudomonadati</taxon>
        <taxon>Pseudomonadota</taxon>
        <taxon>Gammaproteobacteria</taxon>
        <taxon>Pseudomonadales</taxon>
        <taxon>Pseudomonadaceae</taxon>
        <taxon>Pseudomonas</taxon>
    </lineage>
</organism>
<accession>A0A7Y1MTZ4</accession>
<dbReference type="OrthoDB" id="6853573at2"/>
<evidence type="ECO:0000313" key="1">
    <source>
        <dbReference type="EMBL" id="NNA98330.1"/>
    </source>
</evidence>
<gene>
    <name evidence="1" type="ORF">HBO33_24515</name>
</gene>
<dbReference type="EMBL" id="JAAQYP010000054">
    <property type="protein sequence ID" value="NNA98330.1"/>
    <property type="molecule type" value="Genomic_DNA"/>
</dbReference>
<sequence length="398" mass="45073">MDAQASEKLLDLINSPGETLVPYREGCTFFPPLEFVFDVLGMPELPKQCYEQNHQPGWLTWKTFSKWMSKPPAAMQLRPSQILKLTKTLATNPSSHGLLHDSLRKDALWKPYAQWIVLVHRTFQSEVCSAYWAGLLETEWQLMCKILPAMPTNRARLEALANSSLMHTLGAPGSPERMLQLLACESDADKVVAGSDFINYRLADLASFLLRFAAWHIVDSSLAQWVLTIRAGKQNEMLFADLLPVRQKAGGWTNAVEFCLKYFAVLCRCPADDTLSSSLGRIWAEHDYDQNEFPEIASRQHTLRDWLSGEKGRPKRNSVLSFATAVAHKATVLRGLTASEAQAEVTGLVYCFHFAETSRYMLGEMQKRRFSESLIEAVFFSYVEEYRKARNLLGQPLV</sequence>
<dbReference type="GeneID" id="70099315"/>
<proteinExistence type="predicted"/>
<reference evidence="1 2" key="1">
    <citation type="journal article" date="2020" name="Front. Microbiol.">
        <title>Genetic Organization of the aprX-lipA2 Operon Affects the Proteolytic Potential of Pseudomonas Species in Milk.</title>
        <authorList>
            <person name="Maier C."/>
            <person name="Huptas C."/>
            <person name="von Neubeck M."/>
            <person name="Scherer S."/>
            <person name="Wenning M."/>
            <person name="Lucking G."/>
        </authorList>
    </citation>
    <scope>NUCLEOTIDE SEQUENCE [LARGE SCALE GENOMIC DNA]</scope>
    <source>
        <strain evidence="1 2">G4779</strain>
    </source>
</reference>
<name>A0A7Y1MTZ4_9PSED</name>
<dbReference type="Proteomes" id="UP000542111">
    <property type="component" value="Unassembled WGS sequence"/>
</dbReference>
<protein>
    <submittedName>
        <fullName evidence="1">Uncharacterized protein</fullName>
    </submittedName>
</protein>